<dbReference type="PANTHER" id="PTHR15496">
    <property type="entry name" value="GENERAL TRANSCRIPTION FACTOR 3C POLYPEPTIDE 4 FAMILY"/>
    <property type="match status" value="1"/>
</dbReference>
<dbReference type="PANTHER" id="PTHR15496:SF2">
    <property type="entry name" value="GENERAL TRANSCRIPTION FACTOR 3C POLYPEPTIDE 4"/>
    <property type="match status" value="1"/>
</dbReference>
<evidence type="ECO:0000313" key="2">
    <source>
        <dbReference type="Proteomes" id="UP001151532"/>
    </source>
</evidence>
<gene>
    <name evidence="1" type="ORF">OIU79_025511</name>
</gene>
<name>A0A9Q0W4S4_SALPP</name>
<reference evidence="1" key="2">
    <citation type="journal article" date="2023" name="Int. J. Mol. Sci.">
        <title>De Novo Assembly and Annotation of 11 Diverse Shrub Willow (Salix) Genomes Reveals Novel Gene Organization in Sex-Linked Regions.</title>
        <authorList>
            <person name="Hyden B."/>
            <person name="Feng K."/>
            <person name="Yates T.B."/>
            <person name="Jawdy S."/>
            <person name="Cereghino C."/>
            <person name="Smart L.B."/>
            <person name="Muchero W."/>
        </authorList>
    </citation>
    <scope>NUCLEOTIDE SEQUENCE</scope>
    <source>
        <tissue evidence="1">Shoot tip</tissue>
    </source>
</reference>
<protein>
    <submittedName>
        <fullName evidence="1">GENERAL TRANSCRIPTION FACTOR 3C POLYPEPTIDE 4 FAMILY</fullName>
    </submittedName>
</protein>
<dbReference type="Proteomes" id="UP001151532">
    <property type="component" value="Chromosome 15Z"/>
</dbReference>
<dbReference type="InterPro" id="IPR044230">
    <property type="entry name" value="GTF3C4"/>
</dbReference>
<proteinExistence type="predicted"/>
<sequence length="317" mass="36492">MCKLQKAVVELLWIGGQQKDILSSSSSDFAGEAFLDFSANELNYWESDILWHLTKYENLDNPLVVWDIVAALLAFKQSAPKYTDHILVKWLSVTFLGFIHRAFTLVSLATFINRLSDSTTTFSRPGFWYPVGVEQMELWIALNHDCVRDQLKVLASEVRKHERRFQSSEYGVDEHCIYCSESFTFDSPEVAHCQCSNSTDKTVQIHQMARCAVSMQVCPAIPLWFCKCCCRRASKLPPQTLFTLSGYPLDFKSLTKSSVKEIPTKPLCPFCGIPLQRLQPDFYSHLHQYQRSFICIFMTSNMMSSYLFYELEKQEAN</sequence>
<dbReference type="OrthoDB" id="6021743at2759"/>
<keyword evidence="2" id="KW-1185">Reference proteome</keyword>
<dbReference type="GO" id="GO:0006384">
    <property type="term" value="P:transcription initiation at RNA polymerase III promoter"/>
    <property type="evidence" value="ECO:0007669"/>
    <property type="project" value="InterPro"/>
</dbReference>
<dbReference type="GO" id="GO:0004402">
    <property type="term" value="F:histone acetyltransferase activity"/>
    <property type="evidence" value="ECO:0007669"/>
    <property type="project" value="InterPro"/>
</dbReference>
<accession>A0A9Q0W4S4</accession>
<dbReference type="EMBL" id="JAPFFK010000006">
    <property type="protein sequence ID" value="KAJ6760681.1"/>
    <property type="molecule type" value="Genomic_DNA"/>
</dbReference>
<evidence type="ECO:0000313" key="1">
    <source>
        <dbReference type="EMBL" id="KAJ6760681.1"/>
    </source>
</evidence>
<dbReference type="AlphaFoldDB" id="A0A9Q0W4S4"/>
<comment type="caution">
    <text evidence="1">The sequence shown here is derived from an EMBL/GenBank/DDBJ whole genome shotgun (WGS) entry which is preliminary data.</text>
</comment>
<dbReference type="GO" id="GO:0000127">
    <property type="term" value="C:transcription factor TFIIIC complex"/>
    <property type="evidence" value="ECO:0007669"/>
    <property type="project" value="InterPro"/>
</dbReference>
<reference evidence="1" key="1">
    <citation type="submission" date="2022-11" db="EMBL/GenBank/DDBJ databases">
        <authorList>
            <person name="Hyden B.L."/>
            <person name="Feng K."/>
            <person name="Yates T."/>
            <person name="Jawdy S."/>
            <person name="Smart L.B."/>
            <person name="Muchero W."/>
        </authorList>
    </citation>
    <scope>NUCLEOTIDE SEQUENCE</scope>
    <source>
        <tissue evidence="1">Shoot tip</tissue>
    </source>
</reference>
<organism evidence="1 2">
    <name type="scientific">Salix purpurea</name>
    <name type="common">Purple osier willow</name>
    <dbReference type="NCBI Taxonomy" id="77065"/>
    <lineage>
        <taxon>Eukaryota</taxon>
        <taxon>Viridiplantae</taxon>
        <taxon>Streptophyta</taxon>
        <taxon>Embryophyta</taxon>
        <taxon>Tracheophyta</taxon>
        <taxon>Spermatophyta</taxon>
        <taxon>Magnoliopsida</taxon>
        <taxon>eudicotyledons</taxon>
        <taxon>Gunneridae</taxon>
        <taxon>Pentapetalae</taxon>
        <taxon>rosids</taxon>
        <taxon>fabids</taxon>
        <taxon>Malpighiales</taxon>
        <taxon>Salicaceae</taxon>
        <taxon>Saliceae</taxon>
        <taxon>Salix</taxon>
    </lineage>
</organism>